<dbReference type="PANTHER" id="PTHR37166">
    <property type="entry name" value="PROTEIN FLAG"/>
    <property type="match status" value="1"/>
</dbReference>
<dbReference type="Proteomes" id="UP000219252">
    <property type="component" value="Unassembled WGS sequence"/>
</dbReference>
<dbReference type="Gene3D" id="3.30.160.170">
    <property type="entry name" value="FlaG-like"/>
    <property type="match status" value="1"/>
</dbReference>
<organism evidence="1 2">
    <name type="scientific">Ureibacillus acetophenoni</name>
    <dbReference type="NCBI Taxonomy" id="614649"/>
    <lineage>
        <taxon>Bacteria</taxon>
        <taxon>Bacillati</taxon>
        <taxon>Bacillota</taxon>
        <taxon>Bacilli</taxon>
        <taxon>Bacillales</taxon>
        <taxon>Caryophanaceae</taxon>
        <taxon>Ureibacillus</taxon>
    </lineage>
</organism>
<dbReference type="InterPro" id="IPR035924">
    <property type="entry name" value="FlaG-like_sf"/>
</dbReference>
<evidence type="ECO:0000313" key="1">
    <source>
        <dbReference type="EMBL" id="SOC34972.1"/>
    </source>
</evidence>
<name>A0A285TZG6_9BACL</name>
<dbReference type="AlphaFoldDB" id="A0A285TZG6"/>
<keyword evidence="1" id="KW-0282">Flagellum</keyword>
<keyword evidence="1" id="KW-0969">Cilium</keyword>
<accession>A0A285TZG6</accession>
<evidence type="ECO:0000313" key="2">
    <source>
        <dbReference type="Proteomes" id="UP000219252"/>
    </source>
</evidence>
<proteinExistence type="predicted"/>
<dbReference type="PANTHER" id="PTHR37166:SF1">
    <property type="entry name" value="PROTEIN FLAG"/>
    <property type="match status" value="1"/>
</dbReference>
<keyword evidence="2" id="KW-1185">Reference proteome</keyword>
<dbReference type="OrthoDB" id="9799867at2"/>
<dbReference type="RefSeq" id="WP_097147754.1">
    <property type="nucleotide sequence ID" value="NZ_OBQC01000001.1"/>
</dbReference>
<gene>
    <name evidence="1" type="ORF">SAMN05877842_101189</name>
</gene>
<keyword evidence="1" id="KW-0966">Cell projection</keyword>
<dbReference type="EMBL" id="OBQC01000001">
    <property type="protein sequence ID" value="SOC34972.1"/>
    <property type="molecule type" value="Genomic_DNA"/>
</dbReference>
<dbReference type="SUPFAM" id="SSF160214">
    <property type="entry name" value="FlaG-like"/>
    <property type="match status" value="1"/>
</dbReference>
<dbReference type="InterPro" id="IPR005186">
    <property type="entry name" value="FlaG"/>
</dbReference>
<dbReference type="Pfam" id="PF03646">
    <property type="entry name" value="FlaG"/>
    <property type="match status" value="1"/>
</dbReference>
<protein>
    <submittedName>
        <fullName evidence="1">Flagellar protein FlaG</fullName>
    </submittedName>
</protein>
<reference evidence="2" key="1">
    <citation type="submission" date="2017-08" db="EMBL/GenBank/DDBJ databases">
        <authorList>
            <person name="Varghese N."/>
            <person name="Submissions S."/>
        </authorList>
    </citation>
    <scope>NUCLEOTIDE SEQUENCE [LARGE SCALE GENOMIC DNA]</scope>
    <source>
        <strain evidence="2">JC23</strain>
    </source>
</reference>
<sequence>MRVHSHSIEKVVLTKINEKEDKAVKPTNVEVINHTNKESQQEMSKDMLQKAVDSVNELFQIYEKELKFVFHEGLEQYFVQLVNSITEEVVREIPPKKLLDAFYEMQKLAGMIVDEKI</sequence>